<dbReference type="AlphaFoldDB" id="A0A5M3WGL1"/>
<name>A0A5M3WGL1_9ACTN</name>
<evidence type="ECO:0000313" key="1">
    <source>
        <dbReference type="EMBL" id="GES06241.1"/>
    </source>
</evidence>
<evidence type="ECO:0000313" key="2">
    <source>
        <dbReference type="Proteomes" id="UP000334990"/>
    </source>
</evidence>
<keyword evidence="2" id="KW-1185">Reference proteome</keyword>
<accession>A0A5M3WGL1</accession>
<dbReference type="EMBL" id="BLAD01000141">
    <property type="protein sequence ID" value="GES06241.1"/>
    <property type="molecule type" value="Genomic_DNA"/>
</dbReference>
<organism evidence="1 2">
    <name type="scientific">Acrocarpospora corrugata</name>
    <dbReference type="NCBI Taxonomy" id="35763"/>
    <lineage>
        <taxon>Bacteria</taxon>
        <taxon>Bacillati</taxon>
        <taxon>Actinomycetota</taxon>
        <taxon>Actinomycetes</taxon>
        <taxon>Streptosporangiales</taxon>
        <taxon>Streptosporangiaceae</taxon>
        <taxon>Acrocarpospora</taxon>
    </lineage>
</organism>
<protein>
    <submittedName>
        <fullName evidence="1">Uncharacterized protein</fullName>
    </submittedName>
</protein>
<sequence length="273" mass="29891">MNVMRIRPVEDGDFRLFRRYEPGAPLSACIGLDAHSGEPIRVAFDAAGGGNIMIVGRSREAALGICMVALLDLATQITSTPGQREIYTTPPFSIMDFVSTEESRVFADAAMSLPLPVKLERDTISEMTSLGDFQYALLQRDRHPEAPRHAKFLFICGFHAAHGMRSRGSYAPDTTTPNAARLARILRDGTAHSLFAVVWCNTFANLDLTRPEGLADFDHVIVLDGAGDPPPDLPAEPGENAWYINRRTRSATPITPLALPPESWSDAVIRSFV</sequence>
<dbReference type="Proteomes" id="UP000334990">
    <property type="component" value="Unassembled WGS sequence"/>
</dbReference>
<comment type="caution">
    <text evidence="1">The sequence shown here is derived from an EMBL/GenBank/DDBJ whole genome shotgun (WGS) entry which is preliminary data.</text>
</comment>
<gene>
    <name evidence="1" type="ORF">Acor_83100</name>
</gene>
<reference evidence="1 2" key="1">
    <citation type="submission" date="2019-10" db="EMBL/GenBank/DDBJ databases">
        <title>Whole genome shotgun sequence of Acrocarpospora corrugata NBRC 13972.</title>
        <authorList>
            <person name="Ichikawa N."/>
            <person name="Kimura A."/>
            <person name="Kitahashi Y."/>
            <person name="Komaki H."/>
            <person name="Oguchi A."/>
        </authorList>
    </citation>
    <scope>NUCLEOTIDE SEQUENCE [LARGE SCALE GENOMIC DNA]</scope>
    <source>
        <strain evidence="1 2">NBRC 13972</strain>
    </source>
</reference>
<proteinExistence type="predicted"/>